<evidence type="ECO:0000256" key="1">
    <source>
        <dbReference type="SAM" id="Phobius"/>
    </source>
</evidence>
<feature type="transmembrane region" description="Helical" evidence="1">
    <location>
        <begin position="7"/>
        <end position="25"/>
    </location>
</feature>
<keyword evidence="1" id="KW-1133">Transmembrane helix</keyword>
<protein>
    <recommendedName>
        <fullName evidence="4">Copper type II ascorbate-dependent monooxygenase C-terminal domain-containing protein</fullName>
    </recommendedName>
</protein>
<gene>
    <name evidence="2" type="ORF">A2756_03425</name>
</gene>
<reference evidence="2 3" key="1">
    <citation type="journal article" date="2016" name="Nat. Commun.">
        <title>Thousands of microbial genomes shed light on interconnected biogeochemical processes in an aquifer system.</title>
        <authorList>
            <person name="Anantharaman K."/>
            <person name="Brown C.T."/>
            <person name="Hug L.A."/>
            <person name="Sharon I."/>
            <person name="Castelle C.J."/>
            <person name="Probst A.J."/>
            <person name="Thomas B.C."/>
            <person name="Singh A."/>
            <person name="Wilkins M.J."/>
            <person name="Karaoz U."/>
            <person name="Brodie E.L."/>
            <person name="Williams K.H."/>
            <person name="Hubbard S.S."/>
            <person name="Banfield J.F."/>
        </authorList>
    </citation>
    <scope>NUCLEOTIDE SEQUENCE [LARGE SCALE GENOMIC DNA]</scope>
</reference>
<evidence type="ECO:0008006" key="4">
    <source>
        <dbReference type="Google" id="ProtNLM"/>
    </source>
</evidence>
<evidence type="ECO:0000313" key="3">
    <source>
        <dbReference type="Proteomes" id="UP000177785"/>
    </source>
</evidence>
<dbReference type="Proteomes" id="UP000177785">
    <property type="component" value="Unassembled WGS sequence"/>
</dbReference>
<dbReference type="EMBL" id="MHNL01000011">
    <property type="protein sequence ID" value="OGZ44896.1"/>
    <property type="molecule type" value="Genomic_DNA"/>
</dbReference>
<comment type="caution">
    <text evidence="2">The sequence shown here is derived from an EMBL/GenBank/DDBJ whole genome shotgun (WGS) entry which is preliminary data.</text>
</comment>
<accession>A0A1G2G3Q7</accession>
<evidence type="ECO:0000313" key="2">
    <source>
        <dbReference type="EMBL" id="OGZ44896.1"/>
    </source>
</evidence>
<organism evidence="2 3">
    <name type="scientific">Candidatus Ryanbacteria bacterium RIFCSPHIGHO2_01_FULL_48_27</name>
    <dbReference type="NCBI Taxonomy" id="1802115"/>
    <lineage>
        <taxon>Bacteria</taxon>
        <taxon>Candidatus Ryaniibacteriota</taxon>
    </lineage>
</organism>
<dbReference type="STRING" id="1802115.A2756_03425"/>
<dbReference type="AlphaFoldDB" id="A0A1G2G3Q7"/>
<name>A0A1G2G3Q7_9BACT</name>
<keyword evidence="1" id="KW-0472">Membrane</keyword>
<proteinExistence type="predicted"/>
<keyword evidence="1" id="KW-0812">Transmembrane</keyword>
<sequence>MTHQVKSKLSIIVGVFTLLVISILFTSQHGPWMNRGDSYLPNSRDASFTIDVPYQNLLPGEDRYARQKITVPVDTYINSFAPEMQGLFTMLHHANIVDTSESDIYCPNFPRMLFATGNEIKIVDEIYPGYGVPVRKGAVLEAFVHFANTTTRVESGILRLRFSGKAGLRPTLPLFLTIGDYCISSELAGEYTIPAGIATSKTRMQRPVVLPRAGKLLMWGGHVHQYGTSLRLIKNGEVISTLLPFENPHRTEAATSSVYLRRVDFAKPLVFQAGDTIDMEAVYQKPENLFYTGAMGVAGLFFDFEE</sequence>